<dbReference type="CDD" id="cd00371">
    <property type="entry name" value="HMA"/>
    <property type="match status" value="1"/>
</dbReference>
<evidence type="ECO:0000313" key="3">
    <source>
        <dbReference type="Proteomes" id="UP000319852"/>
    </source>
</evidence>
<dbReference type="Gene3D" id="3.30.70.100">
    <property type="match status" value="1"/>
</dbReference>
<reference evidence="2 3" key="1">
    <citation type="submission" date="2019-02" db="EMBL/GenBank/DDBJ databases">
        <title>Deep-cultivation of Planctomycetes and their phenomic and genomic characterization uncovers novel biology.</title>
        <authorList>
            <person name="Wiegand S."/>
            <person name="Jogler M."/>
            <person name="Boedeker C."/>
            <person name="Pinto D."/>
            <person name="Vollmers J."/>
            <person name="Rivas-Marin E."/>
            <person name="Kohn T."/>
            <person name="Peeters S.H."/>
            <person name="Heuer A."/>
            <person name="Rast P."/>
            <person name="Oberbeckmann S."/>
            <person name="Bunk B."/>
            <person name="Jeske O."/>
            <person name="Meyerdierks A."/>
            <person name="Storesund J.E."/>
            <person name="Kallscheuer N."/>
            <person name="Luecker S."/>
            <person name="Lage O.M."/>
            <person name="Pohl T."/>
            <person name="Merkel B.J."/>
            <person name="Hornburger P."/>
            <person name="Mueller R.-W."/>
            <person name="Bruemmer F."/>
            <person name="Labrenz M."/>
            <person name="Spormann A.M."/>
            <person name="Op den Camp H."/>
            <person name="Overmann J."/>
            <person name="Amann R."/>
            <person name="Jetten M.S.M."/>
            <person name="Mascher T."/>
            <person name="Medema M.H."/>
            <person name="Devos D.P."/>
            <person name="Kaster A.-K."/>
            <person name="Ovreas L."/>
            <person name="Rohde M."/>
            <person name="Galperin M.Y."/>
            <person name="Jogler C."/>
        </authorList>
    </citation>
    <scope>NUCLEOTIDE SEQUENCE [LARGE SCALE GENOMIC DNA]</scope>
    <source>
        <strain evidence="2 3">HG15A2</strain>
    </source>
</reference>
<keyword evidence="3" id="KW-1185">Reference proteome</keyword>
<dbReference type="PROSITE" id="PS50846">
    <property type="entry name" value="HMA_2"/>
    <property type="match status" value="1"/>
</dbReference>
<dbReference type="InterPro" id="IPR006121">
    <property type="entry name" value="HMA_dom"/>
</dbReference>
<dbReference type="RefSeq" id="WP_145061014.1">
    <property type="nucleotide sequence ID" value="NZ_CP036263.1"/>
</dbReference>
<dbReference type="EMBL" id="CP036263">
    <property type="protein sequence ID" value="QDS99855.1"/>
    <property type="molecule type" value="Genomic_DNA"/>
</dbReference>
<dbReference type="KEGG" id="amob:HG15A2_31860"/>
<evidence type="ECO:0000259" key="1">
    <source>
        <dbReference type="PROSITE" id="PS50846"/>
    </source>
</evidence>
<sequence>MKRLLALVALTTIGCQAETSTEPIAAGLATSSPNAEGSEQSAAVTQVAFNVEGAPTVEFSVPNMHCEFSCTPAVKKTLAAQPGVKDVKVDLDTKTAVVSIDKEQFNPEAAVAALVDIQFVDTKLVQ</sequence>
<protein>
    <submittedName>
        <fullName evidence="2">Heavy-metal-associated domain protein</fullName>
    </submittedName>
</protein>
<organism evidence="2 3">
    <name type="scientific">Adhaeretor mobilis</name>
    <dbReference type="NCBI Taxonomy" id="1930276"/>
    <lineage>
        <taxon>Bacteria</taxon>
        <taxon>Pseudomonadati</taxon>
        <taxon>Planctomycetota</taxon>
        <taxon>Planctomycetia</taxon>
        <taxon>Pirellulales</taxon>
        <taxon>Lacipirellulaceae</taxon>
        <taxon>Adhaeretor</taxon>
    </lineage>
</organism>
<dbReference type="InterPro" id="IPR036163">
    <property type="entry name" value="HMA_dom_sf"/>
</dbReference>
<evidence type="ECO:0000313" key="2">
    <source>
        <dbReference type="EMBL" id="QDS99855.1"/>
    </source>
</evidence>
<dbReference type="PROSITE" id="PS51257">
    <property type="entry name" value="PROKAR_LIPOPROTEIN"/>
    <property type="match status" value="1"/>
</dbReference>
<dbReference type="OrthoDB" id="291224at2"/>
<dbReference type="AlphaFoldDB" id="A0A517MY88"/>
<name>A0A517MY88_9BACT</name>
<dbReference type="Pfam" id="PF00403">
    <property type="entry name" value="HMA"/>
    <property type="match status" value="1"/>
</dbReference>
<dbReference type="GO" id="GO:0046872">
    <property type="term" value="F:metal ion binding"/>
    <property type="evidence" value="ECO:0007669"/>
    <property type="project" value="InterPro"/>
</dbReference>
<gene>
    <name evidence="2" type="ORF">HG15A2_31860</name>
</gene>
<proteinExistence type="predicted"/>
<accession>A0A517MY88</accession>
<feature type="domain" description="HMA" evidence="1">
    <location>
        <begin position="55"/>
        <end position="122"/>
    </location>
</feature>
<dbReference type="SUPFAM" id="SSF55008">
    <property type="entry name" value="HMA, heavy metal-associated domain"/>
    <property type="match status" value="1"/>
</dbReference>
<dbReference type="Proteomes" id="UP000319852">
    <property type="component" value="Chromosome"/>
</dbReference>